<feature type="domain" description="G-protein coupled receptors family 1 profile" evidence="10">
    <location>
        <begin position="39"/>
        <end position="316"/>
    </location>
</feature>
<dbReference type="GO" id="GO:0005886">
    <property type="term" value="C:plasma membrane"/>
    <property type="evidence" value="ECO:0007669"/>
    <property type="project" value="UniProtKB-SubCell"/>
</dbReference>
<reference evidence="11" key="1">
    <citation type="submission" date="2021-10" db="EMBL/GenBank/DDBJ databases">
        <title>Tropical sea cucumber genome reveals ecological adaptation and Cuvierian tubules defense mechanism.</title>
        <authorList>
            <person name="Chen T."/>
        </authorList>
    </citation>
    <scope>NUCLEOTIDE SEQUENCE</scope>
    <source>
        <strain evidence="11">Nanhai2018</strain>
        <tissue evidence="11">Muscle</tissue>
    </source>
</reference>
<evidence type="ECO:0000256" key="4">
    <source>
        <dbReference type="ARBA" id="ARBA00022989"/>
    </source>
</evidence>
<keyword evidence="8" id="KW-0807">Transducer</keyword>
<evidence type="ECO:0000256" key="3">
    <source>
        <dbReference type="ARBA" id="ARBA00022692"/>
    </source>
</evidence>
<evidence type="ECO:0000256" key="5">
    <source>
        <dbReference type="ARBA" id="ARBA00023040"/>
    </source>
</evidence>
<dbReference type="SUPFAM" id="SSF81321">
    <property type="entry name" value="Family A G protein-coupled receptor-like"/>
    <property type="match status" value="1"/>
</dbReference>
<dbReference type="OrthoDB" id="5950126at2759"/>
<evidence type="ECO:0000313" key="12">
    <source>
        <dbReference type="Proteomes" id="UP001152320"/>
    </source>
</evidence>
<evidence type="ECO:0000256" key="2">
    <source>
        <dbReference type="ARBA" id="ARBA00022475"/>
    </source>
</evidence>
<keyword evidence="2" id="KW-1003">Cell membrane</keyword>
<comment type="caution">
    <text evidence="11">The sequence shown here is derived from an EMBL/GenBank/DDBJ whole genome shotgun (WGS) entry which is preliminary data.</text>
</comment>
<name>A0A9Q0YH47_HOLLE</name>
<dbReference type="PRINTS" id="PR00237">
    <property type="entry name" value="GPCRRHODOPSN"/>
</dbReference>
<feature type="transmembrane region" description="Helical" evidence="9">
    <location>
        <begin position="93"/>
        <end position="120"/>
    </location>
</feature>
<dbReference type="PANTHER" id="PTHR24228:SF72">
    <property type="entry name" value="G-PROTEIN COUPLED RECEPTORS FAMILY 1 PROFILE DOMAIN-CONTAINING PROTEIN"/>
    <property type="match status" value="1"/>
</dbReference>
<evidence type="ECO:0000256" key="9">
    <source>
        <dbReference type="SAM" id="Phobius"/>
    </source>
</evidence>
<proteinExistence type="predicted"/>
<keyword evidence="5" id="KW-0297">G-protein coupled receptor</keyword>
<dbReference type="GO" id="GO:0004930">
    <property type="term" value="F:G protein-coupled receptor activity"/>
    <property type="evidence" value="ECO:0007669"/>
    <property type="project" value="UniProtKB-KW"/>
</dbReference>
<dbReference type="EMBL" id="JAIZAY010000021">
    <property type="protein sequence ID" value="KAJ8021330.1"/>
    <property type="molecule type" value="Genomic_DNA"/>
</dbReference>
<feature type="transmembrane region" description="Helical" evidence="9">
    <location>
        <begin position="141"/>
        <end position="163"/>
    </location>
</feature>
<feature type="transmembrane region" description="Helical" evidence="9">
    <location>
        <begin position="60"/>
        <end position="81"/>
    </location>
</feature>
<organism evidence="11 12">
    <name type="scientific">Holothuria leucospilota</name>
    <name type="common">Black long sea cucumber</name>
    <name type="synonym">Mertensiothuria leucospilota</name>
    <dbReference type="NCBI Taxonomy" id="206669"/>
    <lineage>
        <taxon>Eukaryota</taxon>
        <taxon>Metazoa</taxon>
        <taxon>Echinodermata</taxon>
        <taxon>Eleutherozoa</taxon>
        <taxon>Echinozoa</taxon>
        <taxon>Holothuroidea</taxon>
        <taxon>Aspidochirotacea</taxon>
        <taxon>Aspidochirotida</taxon>
        <taxon>Holothuriidae</taxon>
        <taxon>Holothuria</taxon>
    </lineage>
</organism>
<accession>A0A9Q0YH47</accession>
<keyword evidence="3 9" id="KW-0812">Transmembrane</keyword>
<dbReference type="CDD" id="cd00637">
    <property type="entry name" value="7tm_classA_rhodopsin-like"/>
    <property type="match status" value="1"/>
</dbReference>
<evidence type="ECO:0000256" key="7">
    <source>
        <dbReference type="ARBA" id="ARBA00023170"/>
    </source>
</evidence>
<gene>
    <name evidence="11" type="ORF">HOLleu_38496</name>
</gene>
<protein>
    <submittedName>
        <fullName evidence="11">Melanopsin</fullName>
    </submittedName>
</protein>
<sequence>MNVSEHPEINSEIQLNGISWFHYANASLFIVAIVLGFLGNSLVVLAFILSKRIRTTTNIFIVNLAVTDILTTAPMFCVVWLSVSNEEAIIHSLHLWCSLLLLLGRGLGGCSILTLVLIAVSRWILITKRIETYRNIYRRKTIFIILLLTWFYSTVLSCLPGFLNEIHFNFNGTFRICQITEKSYQFSFLTISSSIVPYYTIAPLIIIYCYGSIFKHVKTNKRRIDGKRSVVWTTSSTSTSECVFLSFRNQGSGGQNANQVSRRQMDITKNLLLVVIFFTIFMIPYAVANLLQCEQFIKQRTLTLILLNSVVNPIIYGIKHPSFRHIFKCILLRKWERIL</sequence>
<dbReference type="Proteomes" id="UP001152320">
    <property type="component" value="Chromosome 21"/>
</dbReference>
<keyword evidence="6 9" id="KW-0472">Membrane</keyword>
<dbReference type="Gene3D" id="1.20.1070.10">
    <property type="entry name" value="Rhodopsin 7-helix transmembrane proteins"/>
    <property type="match status" value="1"/>
</dbReference>
<evidence type="ECO:0000256" key="1">
    <source>
        <dbReference type="ARBA" id="ARBA00004651"/>
    </source>
</evidence>
<feature type="transmembrane region" description="Helical" evidence="9">
    <location>
        <begin position="195"/>
        <end position="214"/>
    </location>
</feature>
<keyword evidence="12" id="KW-1185">Reference proteome</keyword>
<evidence type="ECO:0000313" key="11">
    <source>
        <dbReference type="EMBL" id="KAJ8021330.1"/>
    </source>
</evidence>
<evidence type="ECO:0000256" key="6">
    <source>
        <dbReference type="ARBA" id="ARBA00023136"/>
    </source>
</evidence>
<feature type="transmembrane region" description="Helical" evidence="9">
    <location>
        <begin position="300"/>
        <end position="318"/>
    </location>
</feature>
<comment type="subcellular location">
    <subcellularLocation>
        <location evidence="1">Cell membrane</location>
        <topology evidence="1">Multi-pass membrane protein</topology>
    </subcellularLocation>
</comment>
<feature type="transmembrane region" description="Helical" evidence="9">
    <location>
        <begin position="20"/>
        <end position="48"/>
    </location>
</feature>
<evidence type="ECO:0000256" key="8">
    <source>
        <dbReference type="ARBA" id="ARBA00023224"/>
    </source>
</evidence>
<evidence type="ECO:0000259" key="10">
    <source>
        <dbReference type="PROSITE" id="PS50262"/>
    </source>
</evidence>
<dbReference type="Pfam" id="PF00001">
    <property type="entry name" value="7tm_1"/>
    <property type="match status" value="1"/>
</dbReference>
<dbReference type="InterPro" id="IPR017452">
    <property type="entry name" value="GPCR_Rhodpsn_7TM"/>
</dbReference>
<keyword evidence="7" id="KW-0675">Receptor</keyword>
<dbReference type="PROSITE" id="PS50262">
    <property type="entry name" value="G_PROTEIN_RECEP_F1_2"/>
    <property type="match status" value="1"/>
</dbReference>
<dbReference type="PANTHER" id="PTHR24228">
    <property type="entry name" value="B2 BRADYKININ RECEPTOR/ANGIOTENSIN II RECEPTOR"/>
    <property type="match status" value="1"/>
</dbReference>
<dbReference type="AlphaFoldDB" id="A0A9Q0YH47"/>
<feature type="transmembrane region" description="Helical" evidence="9">
    <location>
        <begin position="271"/>
        <end position="288"/>
    </location>
</feature>
<keyword evidence="4 9" id="KW-1133">Transmembrane helix</keyword>
<dbReference type="InterPro" id="IPR000276">
    <property type="entry name" value="GPCR_Rhodpsn"/>
</dbReference>